<feature type="region of interest" description="Disordered" evidence="1">
    <location>
        <begin position="14"/>
        <end position="86"/>
    </location>
</feature>
<evidence type="ECO:0000256" key="1">
    <source>
        <dbReference type="SAM" id="MobiDB-lite"/>
    </source>
</evidence>
<feature type="region of interest" description="Disordered" evidence="1">
    <location>
        <begin position="134"/>
        <end position="158"/>
    </location>
</feature>
<evidence type="ECO:0000313" key="3">
    <source>
        <dbReference type="Proteomes" id="UP000001307"/>
    </source>
</evidence>
<dbReference type="AlphaFoldDB" id="E4X8W0"/>
<organism evidence="2 3">
    <name type="scientific">Oikopleura dioica</name>
    <name type="common">Tunicate</name>
    <dbReference type="NCBI Taxonomy" id="34765"/>
    <lineage>
        <taxon>Eukaryota</taxon>
        <taxon>Metazoa</taxon>
        <taxon>Chordata</taxon>
        <taxon>Tunicata</taxon>
        <taxon>Appendicularia</taxon>
        <taxon>Copelata</taxon>
        <taxon>Oikopleuridae</taxon>
        <taxon>Oikopleura</taxon>
    </lineage>
</organism>
<name>E4X8W0_OIKDI</name>
<sequence>MDPLVKLKFSSSKRKLLDKSRGETPVPKKPIISSNLSAEQKFDALFGSTGSISTRPREPTPRTSPLVSPKKETIPRLKPAQLKNKSKLDMSSPFALAFGCVESDDDDESTFVADEKEDEMTAQDQWDNLMNETVKAAADEPPPKISSLRQLARNSDKDTILKNTENKAENMFDDAISLPAKPTSSTTNNSVKLKPPIKAKFAMDISPIKAEQSSKTEDKTYGIPPPELKATVKLASESKADPPGRPFREKRFFKSKKAVDYKDDVNDPYSMDNQFEEFKKPTLPKIGRPKKVQSAAEIRVPIADKMSDEQIADEGLMDDAKFYLEGVRAGSNDLSSRALTAISFAKRLSDEEFRLFLAKNKLPTSSKAHNLGQLIVLHLGDASVPTKTTTSYALAAAIALHKVCLYKKIGCSKIIFGLIVRLLKLQLSSSIEDKDLPRVQRDAESIIKESASLNKNIPCVKPISGWTHNSVAAETVYMLCINTKKPVFNTLCIISKLLN</sequence>
<dbReference type="Gene3D" id="1.25.10.10">
    <property type="entry name" value="Leucine-rich Repeat Variant"/>
    <property type="match status" value="1"/>
</dbReference>
<dbReference type="EMBL" id="FN653030">
    <property type="protein sequence ID" value="CBY19170.1"/>
    <property type="molecule type" value="Genomic_DNA"/>
</dbReference>
<dbReference type="Proteomes" id="UP000001307">
    <property type="component" value="Unassembled WGS sequence"/>
</dbReference>
<keyword evidence="3" id="KW-1185">Reference proteome</keyword>
<feature type="non-terminal residue" evidence="2">
    <location>
        <position position="499"/>
    </location>
</feature>
<proteinExistence type="predicted"/>
<protein>
    <submittedName>
        <fullName evidence="2">Uncharacterized protein</fullName>
    </submittedName>
</protein>
<dbReference type="InParanoid" id="E4X8W0"/>
<evidence type="ECO:0000313" key="2">
    <source>
        <dbReference type="EMBL" id="CBY19170.1"/>
    </source>
</evidence>
<dbReference type="InterPro" id="IPR011989">
    <property type="entry name" value="ARM-like"/>
</dbReference>
<reference evidence="2 3" key="1">
    <citation type="journal article" date="2010" name="Science">
        <title>Plasticity of animal genome architecture unmasked by rapid evolution of a pelagic tunicate.</title>
        <authorList>
            <person name="Denoeud F."/>
            <person name="Henriet S."/>
            <person name="Mungpakdee S."/>
            <person name="Aury J.M."/>
            <person name="Da Silva C."/>
            <person name="Brinkmann H."/>
            <person name="Mikhaleva J."/>
            <person name="Olsen L.C."/>
            <person name="Jubin C."/>
            <person name="Canestro C."/>
            <person name="Bouquet J.M."/>
            <person name="Danks G."/>
            <person name="Poulain J."/>
            <person name="Campsteijn C."/>
            <person name="Adamski M."/>
            <person name="Cross I."/>
            <person name="Yadetie F."/>
            <person name="Muffato M."/>
            <person name="Louis A."/>
            <person name="Butcher S."/>
            <person name="Tsagkogeorga G."/>
            <person name="Konrad A."/>
            <person name="Singh S."/>
            <person name="Jensen M.F."/>
            <person name="Cong E.H."/>
            <person name="Eikeseth-Otteraa H."/>
            <person name="Noel B."/>
            <person name="Anthouard V."/>
            <person name="Porcel B.M."/>
            <person name="Kachouri-Lafond R."/>
            <person name="Nishino A."/>
            <person name="Ugolini M."/>
            <person name="Chourrout P."/>
            <person name="Nishida H."/>
            <person name="Aasland R."/>
            <person name="Huzurbazar S."/>
            <person name="Westhof E."/>
            <person name="Delsuc F."/>
            <person name="Lehrach H."/>
            <person name="Reinhardt R."/>
            <person name="Weissenbach J."/>
            <person name="Roy S.W."/>
            <person name="Artiguenave F."/>
            <person name="Postlethwait J.H."/>
            <person name="Manak J.R."/>
            <person name="Thompson E.M."/>
            <person name="Jaillon O."/>
            <person name="Du Pasquier L."/>
            <person name="Boudinot P."/>
            <person name="Liberles D.A."/>
            <person name="Volff J.N."/>
            <person name="Philippe H."/>
            <person name="Lenhard B."/>
            <person name="Roest Crollius H."/>
            <person name="Wincker P."/>
            <person name="Chourrout D."/>
        </authorList>
    </citation>
    <scope>NUCLEOTIDE SEQUENCE [LARGE SCALE GENOMIC DNA]</scope>
</reference>
<dbReference type="OrthoDB" id="10503961at2759"/>
<gene>
    <name evidence="2" type="ORF">GSOID_T00004593001</name>
</gene>
<accession>E4X8W0</accession>